<dbReference type="GO" id="GO:0008061">
    <property type="term" value="F:chitin binding"/>
    <property type="evidence" value="ECO:0007669"/>
    <property type="project" value="InterPro"/>
</dbReference>
<dbReference type="SUPFAM" id="SSF57625">
    <property type="entry name" value="Invertebrate chitin-binding proteins"/>
    <property type="match status" value="1"/>
</dbReference>
<evidence type="ECO:0000313" key="7">
    <source>
        <dbReference type="Proteomes" id="UP000663834"/>
    </source>
</evidence>
<feature type="compositionally biased region" description="Polar residues" evidence="2">
    <location>
        <begin position="351"/>
        <end position="360"/>
    </location>
</feature>
<feature type="domain" description="EGF-like" evidence="4">
    <location>
        <begin position="132"/>
        <end position="170"/>
    </location>
</feature>
<dbReference type="InterPro" id="IPR000742">
    <property type="entry name" value="EGF"/>
</dbReference>
<keyword evidence="1" id="KW-1015">Disulfide bond</keyword>
<keyword evidence="1" id="KW-0245">EGF-like domain</keyword>
<feature type="compositionally biased region" description="Low complexity" evidence="2">
    <location>
        <begin position="384"/>
        <end position="432"/>
    </location>
</feature>
<dbReference type="AlphaFoldDB" id="A0A816GXU5"/>
<organism evidence="6 7">
    <name type="scientific">Rotaria magnacalcarata</name>
    <dbReference type="NCBI Taxonomy" id="392030"/>
    <lineage>
        <taxon>Eukaryota</taxon>
        <taxon>Metazoa</taxon>
        <taxon>Spiralia</taxon>
        <taxon>Gnathifera</taxon>
        <taxon>Rotifera</taxon>
        <taxon>Eurotatoria</taxon>
        <taxon>Bdelloidea</taxon>
        <taxon>Philodinida</taxon>
        <taxon>Philodinidae</taxon>
        <taxon>Rotaria</taxon>
    </lineage>
</organism>
<name>A0A816GXU5_9BILA</name>
<gene>
    <name evidence="6" type="ORF">KQP761_LOCUS36693</name>
</gene>
<dbReference type="Pfam" id="PF00008">
    <property type="entry name" value="EGF"/>
    <property type="match status" value="1"/>
</dbReference>
<dbReference type="OrthoDB" id="10062193at2759"/>
<feature type="disulfide bond" evidence="1">
    <location>
        <begin position="160"/>
        <end position="169"/>
    </location>
</feature>
<dbReference type="PROSITE" id="PS50940">
    <property type="entry name" value="CHIT_BIND_II"/>
    <property type="match status" value="1"/>
</dbReference>
<protein>
    <submittedName>
        <fullName evidence="6">Uncharacterized protein</fullName>
    </submittedName>
</protein>
<dbReference type="PANTHER" id="PTHR24033">
    <property type="entry name" value="EGF-LIKE DOMAIN-CONTAINING PROTEIN"/>
    <property type="match status" value="1"/>
</dbReference>
<dbReference type="Gene3D" id="2.10.25.10">
    <property type="entry name" value="Laminin"/>
    <property type="match status" value="1"/>
</dbReference>
<evidence type="ECO:0000256" key="1">
    <source>
        <dbReference type="PROSITE-ProRule" id="PRU00076"/>
    </source>
</evidence>
<dbReference type="Proteomes" id="UP000663834">
    <property type="component" value="Unassembled WGS sequence"/>
</dbReference>
<dbReference type="EMBL" id="CAJNOW010020760">
    <property type="protein sequence ID" value="CAF1681336.1"/>
    <property type="molecule type" value="Genomic_DNA"/>
</dbReference>
<dbReference type="SMART" id="SM00494">
    <property type="entry name" value="ChtBD2"/>
    <property type="match status" value="2"/>
</dbReference>
<dbReference type="PROSITE" id="PS00022">
    <property type="entry name" value="EGF_1"/>
    <property type="match status" value="1"/>
</dbReference>
<dbReference type="PROSITE" id="PS50026">
    <property type="entry name" value="EGF_3"/>
    <property type="match status" value="2"/>
</dbReference>
<comment type="caution">
    <text evidence="6">The sequence shown here is derived from an EMBL/GenBank/DDBJ whole genome shotgun (WGS) entry which is preliminary data.</text>
</comment>
<dbReference type="CDD" id="cd00054">
    <property type="entry name" value="EGF_CA"/>
    <property type="match status" value="1"/>
</dbReference>
<dbReference type="InterPro" id="IPR036508">
    <property type="entry name" value="Chitin-bd_dom_sf"/>
</dbReference>
<dbReference type="SMART" id="SM00181">
    <property type="entry name" value="EGF"/>
    <property type="match status" value="2"/>
</dbReference>
<dbReference type="InterPro" id="IPR051830">
    <property type="entry name" value="NOTCH_homolog"/>
</dbReference>
<feature type="chain" id="PRO_5032551300" evidence="3">
    <location>
        <begin position="20"/>
        <end position="666"/>
    </location>
</feature>
<feature type="region of interest" description="Disordered" evidence="2">
    <location>
        <begin position="384"/>
        <end position="435"/>
    </location>
</feature>
<reference evidence="6" key="1">
    <citation type="submission" date="2021-02" db="EMBL/GenBank/DDBJ databases">
        <authorList>
            <person name="Nowell W R."/>
        </authorList>
    </citation>
    <scope>NUCLEOTIDE SEQUENCE</scope>
</reference>
<accession>A0A816GXU5</accession>
<feature type="domain" description="Chitin-binding type-2" evidence="5">
    <location>
        <begin position="76"/>
        <end position="138"/>
    </location>
</feature>
<proteinExistence type="predicted"/>
<dbReference type="PANTHER" id="PTHR24033:SF193">
    <property type="entry name" value="NETRIN-G1-RELATED"/>
    <property type="match status" value="1"/>
</dbReference>
<dbReference type="SUPFAM" id="SSF57196">
    <property type="entry name" value="EGF/Laminin"/>
    <property type="match status" value="1"/>
</dbReference>
<sequence>MLFSLRLGLLLFIIVYANGETNDIDSTNTIKQVENDDSTDERLAVEEGQTEELITTTEADYISLDQDQLSAMEMLRSPCAGTSTRPLKKFAYLKDSTKYVQCHDEFHYEIVPCPNGGKYDEDTDTCTVVVPKINKCEENNPCLNSGQCIPLEDSEVKCSCHPDWTGERCETPKNSCVKRPCGPNAHCRILKTIDYDQDYVCICHSATTYGLNCQEVVPNPCLTSDAQFFPFVFSQRAYVQCHGELIHFQRCSSLLFWNQEEMVCDRKRPTKYFAPTSATKLITTNHKGHQGTHVKKTKEEKIITRIMAVEQNKKENDETTTFIPARVANREELLSNFAAEQEKQQQQQQQSEPTVESVDSIQTTENTIIEPVTTLSTVNQALPQATTEEQSTSTSTKASVLTSTEESVVTSTEESVVTSTEESVVTSTTDSSQIDEDDIPYVKPVYPTEILLDPIPEPIQPTYQYYPTQAQSWQQYQNYQNQPIFGYRYPSTPTPTDRFYFSQGFQHYQRPIQSWHGYQTQQWLQGHNQPKVVETTTFTPQLFLPQGTRSQLKKNNTKLLSYTIITDSLSRTISRKHPSINSISSSNMNQMTDTTLLAKARKARFDDLPNFSGHSSEDDERFLKSIKNITKANDQSENHEILEIVRGKLIQSAGLWFDNHEQDLKK</sequence>
<evidence type="ECO:0000259" key="5">
    <source>
        <dbReference type="PROSITE" id="PS50940"/>
    </source>
</evidence>
<dbReference type="InterPro" id="IPR002557">
    <property type="entry name" value="Chitin-bd_dom"/>
</dbReference>
<evidence type="ECO:0000256" key="3">
    <source>
        <dbReference type="SAM" id="SignalP"/>
    </source>
</evidence>
<evidence type="ECO:0000313" key="6">
    <source>
        <dbReference type="EMBL" id="CAF1681336.1"/>
    </source>
</evidence>
<comment type="caution">
    <text evidence="1">Lacks conserved residue(s) required for the propagation of feature annotation.</text>
</comment>
<dbReference type="GO" id="GO:0005576">
    <property type="term" value="C:extracellular region"/>
    <property type="evidence" value="ECO:0007669"/>
    <property type="project" value="InterPro"/>
</dbReference>
<evidence type="ECO:0000256" key="2">
    <source>
        <dbReference type="SAM" id="MobiDB-lite"/>
    </source>
</evidence>
<feature type="signal peptide" evidence="3">
    <location>
        <begin position="1"/>
        <end position="19"/>
    </location>
</feature>
<feature type="domain" description="EGF-like" evidence="4">
    <location>
        <begin position="172"/>
        <end position="214"/>
    </location>
</feature>
<evidence type="ECO:0000259" key="4">
    <source>
        <dbReference type="PROSITE" id="PS50026"/>
    </source>
</evidence>
<feature type="region of interest" description="Disordered" evidence="2">
    <location>
        <begin position="340"/>
        <end position="360"/>
    </location>
</feature>
<keyword evidence="3" id="KW-0732">Signal</keyword>